<evidence type="ECO:0000256" key="4">
    <source>
        <dbReference type="ARBA" id="ARBA00022430"/>
    </source>
</evidence>
<keyword evidence="7" id="KW-0464">Manganese</keyword>
<dbReference type="Gene3D" id="1.10.238.260">
    <property type="match status" value="1"/>
</dbReference>
<evidence type="ECO:0000259" key="10">
    <source>
        <dbReference type="PROSITE" id="PS50991"/>
    </source>
</evidence>
<organism evidence="11 12">
    <name type="scientific">Mucilaginibacter auburnensis</name>
    <dbReference type="NCBI Taxonomy" id="1457233"/>
    <lineage>
        <taxon>Bacteria</taxon>
        <taxon>Pseudomonadati</taxon>
        <taxon>Bacteroidota</taxon>
        <taxon>Sphingobacteriia</taxon>
        <taxon>Sphingobacteriales</taxon>
        <taxon>Sphingobacteriaceae</taxon>
        <taxon>Mucilaginibacter</taxon>
    </lineage>
</organism>
<comment type="similarity">
    <text evidence="2">Belongs to the alpha-IPM synthase/homocitrate synthase family. LeuA type 1 subfamily.</text>
</comment>
<dbReference type="InterPro" id="IPR054691">
    <property type="entry name" value="LeuA/HCS_post-cat"/>
</dbReference>
<dbReference type="InterPro" id="IPR013785">
    <property type="entry name" value="Aldolase_TIM"/>
</dbReference>
<dbReference type="NCBIfam" id="NF002086">
    <property type="entry name" value="PRK00915.1-3"/>
    <property type="match status" value="1"/>
</dbReference>
<keyword evidence="8" id="KW-0100">Branched-chain amino acid biosynthesis</keyword>
<feature type="domain" description="Pyruvate carboxyltransferase" evidence="10">
    <location>
        <begin position="8"/>
        <end position="269"/>
    </location>
</feature>
<evidence type="ECO:0000256" key="2">
    <source>
        <dbReference type="ARBA" id="ARBA00009396"/>
    </source>
</evidence>
<protein>
    <recommendedName>
        <fullName evidence="3">2-isopropylmalate synthase</fullName>
        <ecNumber evidence="3">2.3.3.13</ecNumber>
    </recommendedName>
</protein>
<dbReference type="InterPro" id="IPR002034">
    <property type="entry name" value="AIPM/Hcit_synth_CS"/>
</dbReference>
<dbReference type="Pfam" id="PF00682">
    <property type="entry name" value="HMGL-like"/>
    <property type="match status" value="1"/>
</dbReference>
<dbReference type="RefSeq" id="WP_100341971.1">
    <property type="nucleotide sequence ID" value="NZ_PGFJ01000002.1"/>
</dbReference>
<dbReference type="EC" id="2.3.3.13" evidence="3"/>
<comment type="pathway">
    <text evidence="1">Amino-acid biosynthesis; L-leucine biosynthesis; L-leucine from 3-methyl-2-oxobutanoate: step 1/4.</text>
</comment>
<dbReference type="Pfam" id="PF22617">
    <property type="entry name" value="HCS_D2"/>
    <property type="match status" value="1"/>
</dbReference>
<evidence type="ECO:0000256" key="6">
    <source>
        <dbReference type="ARBA" id="ARBA00022679"/>
    </source>
</evidence>
<evidence type="ECO:0000256" key="1">
    <source>
        <dbReference type="ARBA" id="ARBA00004689"/>
    </source>
</evidence>
<evidence type="ECO:0000256" key="3">
    <source>
        <dbReference type="ARBA" id="ARBA00012973"/>
    </source>
</evidence>
<dbReference type="PROSITE" id="PS50991">
    <property type="entry name" value="PYR_CT"/>
    <property type="match status" value="1"/>
</dbReference>
<comment type="caution">
    <text evidence="11">The sequence shown here is derived from an EMBL/GenBank/DDBJ whole genome shotgun (WGS) entry which is preliminary data.</text>
</comment>
<dbReference type="InterPro" id="IPR000891">
    <property type="entry name" value="PYR_CT"/>
</dbReference>
<dbReference type="Proteomes" id="UP000242687">
    <property type="component" value="Unassembled WGS sequence"/>
</dbReference>
<reference evidence="11 12" key="1">
    <citation type="submission" date="2017-11" db="EMBL/GenBank/DDBJ databases">
        <title>Genomic Encyclopedia of Archaeal and Bacterial Type Strains, Phase II (KMG-II): From Individual Species to Whole Genera.</title>
        <authorList>
            <person name="Goeker M."/>
        </authorList>
    </citation>
    <scope>NUCLEOTIDE SEQUENCE [LARGE SCALE GENOMIC DNA]</scope>
    <source>
        <strain evidence="11 12">DSM 28175</strain>
    </source>
</reference>
<evidence type="ECO:0000256" key="5">
    <source>
        <dbReference type="ARBA" id="ARBA00022605"/>
    </source>
</evidence>
<dbReference type="GO" id="GO:0009098">
    <property type="term" value="P:L-leucine biosynthetic process"/>
    <property type="evidence" value="ECO:0007669"/>
    <property type="project" value="UniProtKB-KW"/>
</dbReference>
<keyword evidence="12" id="KW-1185">Reference proteome</keyword>
<sequence length="388" mass="42571">MLHDPNRVYVFDTTLRDGEQVPGCQLTTPEKIEIARELEALGVDIIEAGFPISSPGDFQSVVEISKAVTHPTVCALTRANKGDIDAAVAALQYAKHPRIHTGIGSSDMHIKHKFNSTREEILERAVEAVKYAKKSVEDIEFYAEDAGRADIYFLAQMVEAVIAAGATVVNIPDTNGYCLPDQYGQKIKFLKENVKNIDKAIISVHCHNDLGLATANSVAGLQNGARQIEGTINGIGERAGNTSIEEVVMILKTHQSLGLHTNINSKNFYEISRMVSTQMRMPVQPNKAIVGANAFAHSSGIHQDGFLKNRENYEIIRPEDVGFPSATIVLTARSGRHALKYHLERLGYSLSKEELADAYQRFLVLADSKLDINDDDLVGLMTGEKVSN</sequence>
<evidence type="ECO:0000256" key="9">
    <source>
        <dbReference type="RuleBase" id="RU003523"/>
    </source>
</evidence>
<dbReference type="AlphaFoldDB" id="A0A2H9VMU1"/>
<keyword evidence="6 9" id="KW-0808">Transferase</keyword>
<dbReference type="CDD" id="cd07940">
    <property type="entry name" value="DRE_TIM_IPMS"/>
    <property type="match status" value="1"/>
</dbReference>
<dbReference type="Gene3D" id="3.20.20.70">
    <property type="entry name" value="Aldolase class I"/>
    <property type="match status" value="1"/>
</dbReference>
<dbReference type="FunFam" id="1.10.238.260:FF:000001">
    <property type="entry name" value="2-isopropylmalate synthase"/>
    <property type="match status" value="1"/>
</dbReference>
<keyword evidence="5" id="KW-0028">Amino-acid biosynthesis</keyword>
<dbReference type="FunFam" id="3.20.20.70:FF:000010">
    <property type="entry name" value="2-isopropylmalate synthase"/>
    <property type="match status" value="1"/>
</dbReference>
<evidence type="ECO:0000256" key="7">
    <source>
        <dbReference type="ARBA" id="ARBA00023211"/>
    </source>
</evidence>
<keyword evidence="4" id="KW-0432">Leucine biosynthesis</keyword>
<dbReference type="PROSITE" id="PS00815">
    <property type="entry name" value="AIPM_HOMOCIT_SYNTH_1"/>
    <property type="match status" value="1"/>
</dbReference>
<dbReference type="GO" id="GO:0003852">
    <property type="term" value="F:2-isopropylmalate synthase activity"/>
    <property type="evidence" value="ECO:0007669"/>
    <property type="project" value="UniProtKB-EC"/>
</dbReference>
<evidence type="ECO:0000313" key="12">
    <source>
        <dbReference type="Proteomes" id="UP000242687"/>
    </source>
</evidence>
<name>A0A2H9VMU1_9SPHI</name>
<gene>
    <name evidence="11" type="ORF">CLV57_2786</name>
</gene>
<dbReference type="InterPro" id="IPR050073">
    <property type="entry name" value="2-IPM_HCS-like"/>
</dbReference>
<dbReference type="OrthoDB" id="9804858at2"/>
<evidence type="ECO:0000313" key="11">
    <source>
        <dbReference type="EMBL" id="PJJ79651.1"/>
    </source>
</evidence>
<dbReference type="PROSITE" id="PS00816">
    <property type="entry name" value="AIPM_HOMOCIT_SYNTH_2"/>
    <property type="match status" value="1"/>
</dbReference>
<accession>A0A2H9VMU1</accession>
<dbReference type="PANTHER" id="PTHR10277:SF9">
    <property type="entry name" value="2-ISOPROPYLMALATE SYNTHASE 1, CHLOROPLASTIC-RELATED"/>
    <property type="match status" value="1"/>
</dbReference>
<dbReference type="EMBL" id="PGFJ01000002">
    <property type="protein sequence ID" value="PJJ79651.1"/>
    <property type="molecule type" value="Genomic_DNA"/>
</dbReference>
<dbReference type="PANTHER" id="PTHR10277">
    <property type="entry name" value="HOMOCITRATE SYNTHASE-RELATED"/>
    <property type="match status" value="1"/>
</dbReference>
<dbReference type="SUPFAM" id="SSF51569">
    <property type="entry name" value="Aldolase"/>
    <property type="match status" value="1"/>
</dbReference>
<evidence type="ECO:0000256" key="8">
    <source>
        <dbReference type="ARBA" id="ARBA00023304"/>
    </source>
</evidence>
<proteinExistence type="inferred from homology"/>